<proteinExistence type="predicted"/>
<comment type="caution">
    <text evidence="1">The sequence shown here is derived from an EMBL/GenBank/DDBJ whole genome shotgun (WGS) entry which is preliminary data.</text>
</comment>
<dbReference type="RefSeq" id="WP_144842128.1">
    <property type="nucleotide sequence ID" value="NZ_JADNBA010000005.1"/>
</dbReference>
<reference evidence="1" key="1">
    <citation type="submission" date="2023-05" db="EMBL/GenBank/DDBJ databases">
        <title>Cataloging the Phylogenetic Diversity of Human Bladder Bacteria.</title>
        <authorList>
            <person name="Du J."/>
        </authorList>
    </citation>
    <scope>NUCLEOTIDE SEQUENCE</scope>
    <source>
        <strain evidence="1">UMB6975B</strain>
    </source>
</reference>
<accession>A0AAP6BTP1</accession>
<organism evidence="1 2">
    <name type="scientific">Lactobacillus paragasseri</name>
    <dbReference type="NCBI Taxonomy" id="2107999"/>
    <lineage>
        <taxon>Bacteria</taxon>
        <taxon>Bacillati</taxon>
        <taxon>Bacillota</taxon>
        <taxon>Bacilli</taxon>
        <taxon>Lactobacillales</taxon>
        <taxon>Lactobacillaceae</taxon>
        <taxon>Lactobacillus</taxon>
    </lineage>
</organism>
<gene>
    <name evidence="1" type="ORF">QP354_06970</name>
</gene>
<sequence>MSFKIPSADEFIKKLNELDEKTFDSIYERLIYDVEADKINKTLDVFSKILVKTTTVSSPNIPTSNSSDESISDISISSDYIHTSPQADIKTLLNYRKINTENLVNSEIVSSSKEVA</sequence>
<dbReference type="AlphaFoldDB" id="A0AAP6BTP1"/>
<name>A0AAP6BTP1_9LACO</name>
<dbReference type="Proteomes" id="UP001232113">
    <property type="component" value="Unassembled WGS sequence"/>
</dbReference>
<dbReference type="EMBL" id="JASOLY010000011">
    <property type="protein sequence ID" value="MDK6868807.1"/>
    <property type="molecule type" value="Genomic_DNA"/>
</dbReference>
<protein>
    <submittedName>
        <fullName evidence="1">Uncharacterized protein</fullName>
    </submittedName>
</protein>
<evidence type="ECO:0000313" key="2">
    <source>
        <dbReference type="Proteomes" id="UP001232113"/>
    </source>
</evidence>
<evidence type="ECO:0000313" key="1">
    <source>
        <dbReference type="EMBL" id="MDK6868807.1"/>
    </source>
</evidence>